<dbReference type="NCBIfam" id="TIGR03780">
    <property type="entry name" value="Bac_Flav_CT_N"/>
    <property type="match status" value="1"/>
</dbReference>
<evidence type="ECO:0000313" key="2">
    <source>
        <dbReference type="Proteomes" id="UP000464318"/>
    </source>
</evidence>
<dbReference type="InterPro" id="IPR022298">
    <property type="entry name" value="Conjug_transposon_TraN"/>
</dbReference>
<organism evidence="1 2">
    <name type="scientific">Bergeyella cardium</name>
    <dbReference type="NCBI Taxonomy" id="1585976"/>
    <lineage>
        <taxon>Bacteria</taxon>
        <taxon>Pseudomonadati</taxon>
        <taxon>Bacteroidota</taxon>
        <taxon>Flavobacteriia</taxon>
        <taxon>Flavobacteriales</taxon>
        <taxon>Weeksellaceae</taxon>
        <taxon>Bergeyella</taxon>
    </lineage>
</organism>
<keyword evidence="2" id="KW-1185">Reference proteome</keyword>
<dbReference type="EMBL" id="CP029149">
    <property type="protein sequence ID" value="QHN64617.1"/>
    <property type="molecule type" value="Genomic_DNA"/>
</dbReference>
<protein>
    <submittedName>
        <fullName evidence="1">Conjugative transposon protein TraN</fullName>
    </submittedName>
</protein>
<gene>
    <name evidence="1" type="primary">traN</name>
    <name evidence="1" type="ORF">DBX24_01260</name>
</gene>
<reference evidence="1 2" key="1">
    <citation type="submission" date="2018-04" db="EMBL/GenBank/DDBJ databases">
        <title>Characteristic and Complete Genome Sequencing of A Novel Member of Infective Endocarditis Causative Bacteria: Bergeyella cardium QL-PH.</title>
        <authorList>
            <person name="Pan H."/>
            <person name="Sun E."/>
            <person name="Zhang Y."/>
        </authorList>
    </citation>
    <scope>NUCLEOTIDE SEQUENCE [LARGE SCALE GENOMIC DNA]</scope>
    <source>
        <strain evidence="1 2">HPQL</strain>
    </source>
</reference>
<accession>A0A6P1QTU5</accession>
<dbReference type="Pfam" id="PF13595">
    <property type="entry name" value="DUF4138"/>
    <property type="match status" value="1"/>
</dbReference>
<dbReference type="Proteomes" id="UP000464318">
    <property type="component" value="Chromosome"/>
</dbReference>
<sequence>MKSLWVALLVLTTSFLSAQTEKKEQRIDELPELDMTQGVNIHFISPEPIQFVDLSTENLVGDLPSENIARIKVVNPKTDTLSKSETLPFHNGERVGIITIVGQSFMAQYRAVYRNREMYNTQSNIQIQPEDMQPLEFPKMKLSNMELRKLAMEIITKKAKKPLREVNNLKLAMKLNNVYVMSDYIFLDISFENKTNLSYDIEGIKYSIEDKKIYKATNNQSIELKPVYQLHKPTHFKKSFRNIYVFKKFTYPNSKVMKIRLLEEQLSGRTIEMKIKYSDILNADTF</sequence>
<name>A0A6P1QTU5_9FLAO</name>
<dbReference type="KEGG" id="bcad:DBX24_01260"/>
<dbReference type="AlphaFoldDB" id="A0A6P1QTU5"/>
<dbReference type="RefSeq" id="WP_160223727.1">
    <property type="nucleotide sequence ID" value="NZ_CP029149.1"/>
</dbReference>
<dbReference type="OrthoDB" id="1038500at2"/>
<evidence type="ECO:0000313" key="1">
    <source>
        <dbReference type="EMBL" id="QHN64617.1"/>
    </source>
</evidence>
<proteinExistence type="predicted"/>